<feature type="transmembrane region" description="Helical" evidence="7">
    <location>
        <begin position="187"/>
        <end position="207"/>
    </location>
</feature>
<feature type="binding site" evidence="5">
    <location>
        <position position="246"/>
    </location>
    <ligand>
        <name>Zn(2+)</name>
        <dbReference type="ChEBI" id="CHEBI:29105"/>
    </ligand>
</feature>
<gene>
    <name evidence="8" type="ORF">SAMN05216219_2868</name>
</gene>
<keyword evidence="2 7" id="KW-0812">Transmembrane</keyword>
<dbReference type="EMBL" id="FOVM01000009">
    <property type="protein sequence ID" value="SFN97777.1"/>
    <property type="molecule type" value="Genomic_DNA"/>
</dbReference>
<keyword evidence="9" id="KW-1185">Reference proteome</keyword>
<dbReference type="STRING" id="995034.SAMN05216219_2868"/>
<keyword evidence="5" id="KW-0479">Metal-binding</keyword>
<evidence type="ECO:0000256" key="2">
    <source>
        <dbReference type="ARBA" id="ARBA00022692"/>
    </source>
</evidence>
<feature type="binding site" evidence="5">
    <location>
        <position position="250"/>
    </location>
    <ligand>
        <name>Zn(2+)</name>
        <dbReference type="ChEBI" id="CHEBI:29105"/>
    </ligand>
</feature>
<reference evidence="9" key="1">
    <citation type="submission" date="2016-10" db="EMBL/GenBank/DDBJ databases">
        <authorList>
            <person name="Varghese N."/>
            <person name="Submissions S."/>
        </authorList>
    </citation>
    <scope>NUCLEOTIDE SEQUENCE [LARGE SCALE GENOMIC DNA]</scope>
    <source>
        <strain evidence="9">CGMCC 1.11101</strain>
    </source>
</reference>
<feature type="region of interest" description="Disordered" evidence="6">
    <location>
        <begin position="1"/>
        <end position="41"/>
    </location>
</feature>
<evidence type="ECO:0000313" key="8">
    <source>
        <dbReference type="EMBL" id="SFN97777.1"/>
    </source>
</evidence>
<proteinExistence type="predicted"/>
<keyword evidence="3 7" id="KW-1133">Transmembrane helix</keyword>
<evidence type="ECO:0000256" key="4">
    <source>
        <dbReference type="ARBA" id="ARBA00023136"/>
    </source>
</evidence>
<dbReference type="GO" id="GO:0046872">
    <property type="term" value="F:metal ion binding"/>
    <property type="evidence" value="ECO:0007669"/>
    <property type="project" value="UniProtKB-KW"/>
</dbReference>
<keyword evidence="5" id="KW-0862">Zinc</keyword>
<feature type="transmembrane region" description="Helical" evidence="7">
    <location>
        <begin position="70"/>
        <end position="92"/>
    </location>
</feature>
<protein>
    <submittedName>
        <fullName evidence="8">Hemolysin III</fullName>
    </submittedName>
</protein>
<accession>A0A1I5DF81</accession>
<feature type="transmembrane region" description="Helical" evidence="7">
    <location>
        <begin position="98"/>
        <end position="117"/>
    </location>
</feature>
<comment type="subcellular location">
    <subcellularLocation>
        <location evidence="1">Membrane</location>
        <topology evidence="1">Multi-pass membrane protein</topology>
    </subcellularLocation>
</comment>
<feature type="binding site" evidence="5">
    <location>
        <position position="118"/>
    </location>
    <ligand>
        <name>Zn(2+)</name>
        <dbReference type="ChEBI" id="CHEBI:29105"/>
    </ligand>
</feature>
<feature type="transmembrane region" description="Helical" evidence="7">
    <location>
        <begin position="213"/>
        <end position="233"/>
    </location>
</feature>
<name>A0A1I5DF81_9MICO</name>
<evidence type="ECO:0000256" key="6">
    <source>
        <dbReference type="SAM" id="MobiDB-lite"/>
    </source>
</evidence>
<sequence>MGPRILSSMPLSPSSREHPDKDSEAGIAGQDPVGDAAVARDDAAGPDLPNIPLLDDIIARPEDSKPTWRGWIHAGTFPLTIVGGIVLVSLAQGAPAKWSTAVFALSSLLLFGVSALYHRLNWSPRSKVLLKRMDHANIFLLIAGSYTPVAVLALPPEKGSLLLILVWGGAFVGIIFRMFWLHAPRWLYVFLYIAMGWAAVMYLFDIFRVNPATMTLIIVGGLFYTGGAVVYALKRPNPFPGHFGFHEIFHVCTVLAFLCHWTGILLLAIDPAYNLG</sequence>
<evidence type="ECO:0000256" key="7">
    <source>
        <dbReference type="SAM" id="Phobius"/>
    </source>
</evidence>
<feature type="compositionally biased region" description="Basic and acidic residues" evidence="6">
    <location>
        <begin position="15"/>
        <end position="24"/>
    </location>
</feature>
<dbReference type="Pfam" id="PF03006">
    <property type="entry name" value="HlyIII"/>
    <property type="match status" value="1"/>
</dbReference>
<dbReference type="AlphaFoldDB" id="A0A1I5DF81"/>
<dbReference type="Proteomes" id="UP000198867">
    <property type="component" value="Unassembled WGS sequence"/>
</dbReference>
<feature type="transmembrane region" description="Helical" evidence="7">
    <location>
        <begin position="245"/>
        <end position="269"/>
    </location>
</feature>
<evidence type="ECO:0000256" key="3">
    <source>
        <dbReference type="ARBA" id="ARBA00022989"/>
    </source>
</evidence>
<evidence type="ECO:0000313" key="9">
    <source>
        <dbReference type="Proteomes" id="UP000198867"/>
    </source>
</evidence>
<evidence type="ECO:0000256" key="5">
    <source>
        <dbReference type="PIRSR" id="PIRSR604254-1"/>
    </source>
</evidence>
<feature type="transmembrane region" description="Helical" evidence="7">
    <location>
        <begin position="138"/>
        <end position="155"/>
    </location>
</feature>
<dbReference type="GO" id="GO:0016020">
    <property type="term" value="C:membrane"/>
    <property type="evidence" value="ECO:0007669"/>
    <property type="project" value="UniProtKB-SubCell"/>
</dbReference>
<organism evidence="8 9">
    <name type="scientific">Mycetocola miduiensis</name>
    <dbReference type="NCBI Taxonomy" id="995034"/>
    <lineage>
        <taxon>Bacteria</taxon>
        <taxon>Bacillati</taxon>
        <taxon>Actinomycetota</taxon>
        <taxon>Actinomycetes</taxon>
        <taxon>Micrococcales</taxon>
        <taxon>Microbacteriaceae</taxon>
        <taxon>Mycetocola</taxon>
    </lineage>
</organism>
<evidence type="ECO:0000256" key="1">
    <source>
        <dbReference type="ARBA" id="ARBA00004141"/>
    </source>
</evidence>
<dbReference type="InterPro" id="IPR004254">
    <property type="entry name" value="AdipoR/HlyIII-related"/>
</dbReference>
<keyword evidence="4 7" id="KW-0472">Membrane</keyword>
<dbReference type="PANTHER" id="PTHR20855">
    <property type="entry name" value="ADIPOR/PROGESTIN RECEPTOR-RELATED"/>
    <property type="match status" value="1"/>
</dbReference>
<dbReference type="PANTHER" id="PTHR20855:SF3">
    <property type="entry name" value="LD03007P"/>
    <property type="match status" value="1"/>
</dbReference>
<feature type="transmembrane region" description="Helical" evidence="7">
    <location>
        <begin position="161"/>
        <end position="180"/>
    </location>
</feature>